<proteinExistence type="predicted"/>
<reference evidence="1" key="1">
    <citation type="submission" date="2023-06" db="EMBL/GenBank/DDBJ databases">
        <authorList>
            <person name="Delattre M."/>
        </authorList>
    </citation>
    <scope>NUCLEOTIDE SEQUENCE</scope>
    <source>
        <strain evidence="1">AF72</strain>
    </source>
</reference>
<gene>
    <name evidence="1" type="ORF">MSPICULIGERA_LOCUS9518</name>
</gene>
<evidence type="ECO:0000313" key="2">
    <source>
        <dbReference type="Proteomes" id="UP001177023"/>
    </source>
</evidence>
<name>A0AA36CLM0_9BILA</name>
<protein>
    <submittedName>
        <fullName evidence="1">Uncharacterized protein</fullName>
    </submittedName>
</protein>
<sequence length="127" mass="14276">MVGRTPRCGRINTFKSKCAQVEFIDENVDHSQWIFFGYVIVQALRQQRVTCVRASPSMNRFMIAPIQSRRSKALGPECVKTLSGIVGAERRRLFGDGNAPEAPWSISADNALIKPLAPRIVKTRFKL</sequence>
<evidence type="ECO:0000313" key="1">
    <source>
        <dbReference type="EMBL" id="CAJ0571094.1"/>
    </source>
</evidence>
<organism evidence="1 2">
    <name type="scientific">Mesorhabditis spiculigera</name>
    <dbReference type="NCBI Taxonomy" id="96644"/>
    <lineage>
        <taxon>Eukaryota</taxon>
        <taxon>Metazoa</taxon>
        <taxon>Ecdysozoa</taxon>
        <taxon>Nematoda</taxon>
        <taxon>Chromadorea</taxon>
        <taxon>Rhabditida</taxon>
        <taxon>Rhabditina</taxon>
        <taxon>Rhabditomorpha</taxon>
        <taxon>Rhabditoidea</taxon>
        <taxon>Rhabditidae</taxon>
        <taxon>Mesorhabditinae</taxon>
        <taxon>Mesorhabditis</taxon>
    </lineage>
</organism>
<feature type="non-terminal residue" evidence="1">
    <location>
        <position position="127"/>
    </location>
</feature>
<accession>A0AA36CLM0</accession>
<dbReference type="AlphaFoldDB" id="A0AA36CLM0"/>
<comment type="caution">
    <text evidence="1">The sequence shown here is derived from an EMBL/GenBank/DDBJ whole genome shotgun (WGS) entry which is preliminary data.</text>
</comment>
<keyword evidence="2" id="KW-1185">Reference proteome</keyword>
<dbReference type="Proteomes" id="UP001177023">
    <property type="component" value="Unassembled WGS sequence"/>
</dbReference>
<dbReference type="EMBL" id="CATQJA010002532">
    <property type="protein sequence ID" value="CAJ0571094.1"/>
    <property type="molecule type" value="Genomic_DNA"/>
</dbReference>